<accession>A0AAU7CKR5</accession>
<dbReference type="EMBL" id="CP155447">
    <property type="protein sequence ID" value="XBH05712.1"/>
    <property type="molecule type" value="Genomic_DNA"/>
</dbReference>
<gene>
    <name evidence="1" type="ORF">V5E97_06725</name>
</gene>
<dbReference type="RefSeq" id="WP_406698561.1">
    <property type="nucleotide sequence ID" value="NZ_CP155447.1"/>
</dbReference>
<proteinExistence type="predicted"/>
<evidence type="ECO:0000313" key="1">
    <source>
        <dbReference type="EMBL" id="XBH05712.1"/>
    </source>
</evidence>
<dbReference type="AlphaFoldDB" id="A0AAU7CKR5"/>
<protein>
    <submittedName>
        <fullName evidence="1">Uncharacterized protein</fullName>
    </submittedName>
</protein>
<sequence>MSTTVSGRFQASVSLTTNFTSGTAGTATESNQVGTSPIEIGASKPAGRQFTDVWSQTYTNVSAPFDVDLTALAGVGGRTVNFTTPGIRLIQAINSDPTAGHDFKIGPGSSNGFAAPWPGTGAYQTVYGGMPGAAVVDGKPTGNTVFHSICKATALAVDATHKVITIDPGASTITSLTLVFAG</sequence>
<name>A0AAU7CKR5_9BACT</name>
<organism evidence="1">
    <name type="scientific">Singulisphaera sp. Ch08</name>
    <dbReference type="NCBI Taxonomy" id="3120278"/>
    <lineage>
        <taxon>Bacteria</taxon>
        <taxon>Pseudomonadati</taxon>
        <taxon>Planctomycetota</taxon>
        <taxon>Planctomycetia</taxon>
        <taxon>Isosphaerales</taxon>
        <taxon>Isosphaeraceae</taxon>
        <taxon>Singulisphaera</taxon>
    </lineage>
</organism>
<reference evidence="1" key="1">
    <citation type="submission" date="2024-05" db="EMBL/GenBank/DDBJ databases">
        <title>Planctomycetes of the genus Singulisphaera possess chitinolytic capabilities.</title>
        <authorList>
            <person name="Ivanova A."/>
        </authorList>
    </citation>
    <scope>NUCLEOTIDE SEQUENCE</scope>
    <source>
        <strain evidence="1">Ch08T</strain>
    </source>
</reference>